<dbReference type="Proteomes" id="UP000017174">
    <property type="component" value="Unassembled WGS sequence"/>
</dbReference>
<organism evidence="1 2">
    <name type="scientific">Rothia aeria F0184</name>
    <dbReference type="NCBI Taxonomy" id="888019"/>
    <lineage>
        <taxon>Bacteria</taxon>
        <taxon>Bacillati</taxon>
        <taxon>Actinomycetota</taxon>
        <taxon>Actinomycetes</taxon>
        <taxon>Micrococcales</taxon>
        <taxon>Micrococcaceae</taxon>
        <taxon>Rothia</taxon>
    </lineage>
</organism>
<name>U7V240_9MICC</name>
<dbReference type="AlphaFoldDB" id="U7V240"/>
<sequence>MGLEVSSSYLPPTPCLTGARFFSLWDAPQFRFHYPLYRPQHMKRKKL</sequence>
<proteinExistence type="predicted"/>
<protein>
    <submittedName>
        <fullName evidence="1">Uncharacterized protein</fullName>
    </submittedName>
</protein>
<accession>U7V240</accession>
<dbReference type="EMBL" id="AXZG01000059">
    <property type="protein sequence ID" value="ERT64783.1"/>
    <property type="molecule type" value="Genomic_DNA"/>
</dbReference>
<dbReference type="HOGENOM" id="CLU_3172774_0_0_11"/>
<reference evidence="1 2" key="1">
    <citation type="submission" date="2013-08" db="EMBL/GenBank/DDBJ databases">
        <authorList>
            <person name="Weinstock G."/>
            <person name="Sodergren E."/>
            <person name="Wylie T."/>
            <person name="Fulton L."/>
            <person name="Fulton R."/>
            <person name="Fronick C."/>
            <person name="O'Laughlin M."/>
            <person name="Godfrey J."/>
            <person name="Miner T."/>
            <person name="Herter B."/>
            <person name="Appelbaum E."/>
            <person name="Cordes M."/>
            <person name="Lek S."/>
            <person name="Wollam A."/>
            <person name="Pepin K.H."/>
            <person name="Palsikar V.B."/>
            <person name="Mitreva M."/>
            <person name="Wilson R.K."/>
        </authorList>
    </citation>
    <scope>NUCLEOTIDE SEQUENCE [LARGE SCALE GENOMIC DNA]</scope>
    <source>
        <strain evidence="1 2">F0184</strain>
    </source>
</reference>
<evidence type="ECO:0000313" key="1">
    <source>
        <dbReference type="EMBL" id="ERT64783.1"/>
    </source>
</evidence>
<evidence type="ECO:0000313" key="2">
    <source>
        <dbReference type="Proteomes" id="UP000017174"/>
    </source>
</evidence>
<gene>
    <name evidence="1" type="ORF">HMPREF0742_02143</name>
</gene>
<comment type="caution">
    <text evidence="1">The sequence shown here is derived from an EMBL/GenBank/DDBJ whole genome shotgun (WGS) entry which is preliminary data.</text>
</comment>